<feature type="region of interest" description="Disordered" evidence="4">
    <location>
        <begin position="1"/>
        <end position="47"/>
    </location>
</feature>
<name>A0A438FLL6_VITVI</name>
<evidence type="ECO:0000256" key="4">
    <source>
        <dbReference type="SAM" id="MobiDB-lite"/>
    </source>
</evidence>
<evidence type="ECO:0000313" key="6">
    <source>
        <dbReference type="EMBL" id="RVW60877.1"/>
    </source>
</evidence>
<organism evidence="6 7">
    <name type="scientific">Vitis vinifera</name>
    <name type="common">Grape</name>
    <dbReference type="NCBI Taxonomy" id="29760"/>
    <lineage>
        <taxon>Eukaryota</taxon>
        <taxon>Viridiplantae</taxon>
        <taxon>Streptophyta</taxon>
        <taxon>Embryophyta</taxon>
        <taxon>Tracheophyta</taxon>
        <taxon>Spermatophyta</taxon>
        <taxon>Magnoliopsida</taxon>
        <taxon>eudicotyledons</taxon>
        <taxon>Gunneridae</taxon>
        <taxon>Pentapetalae</taxon>
        <taxon>rosids</taxon>
        <taxon>Vitales</taxon>
        <taxon>Vitaceae</taxon>
        <taxon>Viteae</taxon>
        <taxon>Vitis</taxon>
    </lineage>
</organism>
<evidence type="ECO:0000259" key="5">
    <source>
        <dbReference type="SMART" id="SM00744"/>
    </source>
</evidence>
<accession>A0A438FLL6</accession>
<evidence type="ECO:0000256" key="1">
    <source>
        <dbReference type="ARBA" id="ARBA00022723"/>
    </source>
</evidence>
<gene>
    <name evidence="6" type="ORF">CK203_033570</name>
</gene>
<dbReference type="Proteomes" id="UP000288805">
    <property type="component" value="Unassembled WGS sequence"/>
</dbReference>
<dbReference type="AlphaFoldDB" id="A0A438FLL6"/>
<keyword evidence="1" id="KW-0479">Metal-binding</keyword>
<feature type="compositionally biased region" description="Gly residues" evidence="4">
    <location>
        <begin position="17"/>
        <end position="26"/>
    </location>
</feature>
<reference evidence="6 7" key="1">
    <citation type="journal article" date="2018" name="PLoS Genet.">
        <title>Population sequencing reveals clonal diversity and ancestral inbreeding in the grapevine cultivar Chardonnay.</title>
        <authorList>
            <person name="Roach M.J."/>
            <person name="Johnson D.L."/>
            <person name="Bohlmann J."/>
            <person name="van Vuuren H.J."/>
            <person name="Jones S.J."/>
            <person name="Pretorius I.S."/>
            <person name="Schmidt S.A."/>
            <person name="Borneman A.R."/>
        </authorList>
    </citation>
    <scope>NUCLEOTIDE SEQUENCE [LARGE SCALE GENOMIC DNA]</scope>
    <source>
        <strain evidence="7">cv. Chardonnay</strain>
        <tissue evidence="6">Leaf</tissue>
    </source>
</reference>
<keyword evidence="3" id="KW-0862">Zinc</keyword>
<proteinExistence type="predicted"/>
<comment type="caution">
    <text evidence="6">The sequence shown here is derived from an EMBL/GenBank/DDBJ whole genome shotgun (WGS) entry which is preliminary data.</text>
</comment>
<feature type="domain" description="RING-CH-type" evidence="5">
    <location>
        <begin position="79"/>
        <end position="136"/>
    </location>
</feature>
<protein>
    <recommendedName>
        <fullName evidence="5">RING-CH-type domain-containing protein</fullName>
    </recommendedName>
</protein>
<evidence type="ECO:0000313" key="7">
    <source>
        <dbReference type="Proteomes" id="UP000288805"/>
    </source>
</evidence>
<dbReference type="InterPro" id="IPR011016">
    <property type="entry name" value="Znf_RING-CH"/>
</dbReference>
<dbReference type="PANTHER" id="PTHR46214:SF30">
    <property type="entry name" value="OS01G0850200 PROTEIN"/>
    <property type="match status" value="1"/>
</dbReference>
<dbReference type="PANTHER" id="PTHR46214">
    <property type="entry name" value="ZINC FINGER, RING-CH-TYPE"/>
    <property type="match status" value="1"/>
</dbReference>
<sequence length="166" mass="17824">MSTVEKRHGDVEEGGRRGSGGVGGSYGDEEQRCSRGPGTEIVGVSEKGRESSVSECSVDVDLGRGVPEIKVHLAKVERDCRICHLSLDSTNLESGIPIELGCSCKADLAAAHKQLQRRGSRLRATTHSILECRLLEDAPSSASFKRILRGAIDMAALDRVFHSVIP</sequence>
<keyword evidence="2" id="KW-0863">Zinc-finger</keyword>
<feature type="compositionally biased region" description="Basic and acidic residues" evidence="4">
    <location>
        <begin position="1"/>
        <end position="16"/>
    </location>
</feature>
<evidence type="ECO:0000256" key="2">
    <source>
        <dbReference type="ARBA" id="ARBA00022771"/>
    </source>
</evidence>
<dbReference type="EMBL" id="QGNW01000846">
    <property type="protein sequence ID" value="RVW60877.1"/>
    <property type="molecule type" value="Genomic_DNA"/>
</dbReference>
<dbReference type="SMART" id="SM00744">
    <property type="entry name" value="RINGv"/>
    <property type="match status" value="1"/>
</dbReference>
<dbReference type="GO" id="GO:0008270">
    <property type="term" value="F:zinc ion binding"/>
    <property type="evidence" value="ECO:0007669"/>
    <property type="project" value="UniProtKB-KW"/>
</dbReference>
<evidence type="ECO:0000256" key="3">
    <source>
        <dbReference type="ARBA" id="ARBA00022833"/>
    </source>
</evidence>